<comment type="caution">
    <text evidence="1">The sequence shown here is derived from an EMBL/GenBank/DDBJ whole genome shotgun (WGS) entry which is preliminary data.</text>
</comment>
<dbReference type="EMBL" id="JARQWQ010000057">
    <property type="protein sequence ID" value="KAK2556133.1"/>
    <property type="molecule type" value="Genomic_DNA"/>
</dbReference>
<dbReference type="Proteomes" id="UP001249851">
    <property type="component" value="Unassembled WGS sequence"/>
</dbReference>
<keyword evidence="2" id="KW-1185">Reference proteome</keyword>
<evidence type="ECO:0000313" key="2">
    <source>
        <dbReference type="Proteomes" id="UP001249851"/>
    </source>
</evidence>
<organism evidence="1 2">
    <name type="scientific">Acropora cervicornis</name>
    <name type="common">Staghorn coral</name>
    <dbReference type="NCBI Taxonomy" id="6130"/>
    <lineage>
        <taxon>Eukaryota</taxon>
        <taxon>Metazoa</taxon>
        <taxon>Cnidaria</taxon>
        <taxon>Anthozoa</taxon>
        <taxon>Hexacorallia</taxon>
        <taxon>Scleractinia</taxon>
        <taxon>Astrocoeniina</taxon>
        <taxon>Acroporidae</taxon>
        <taxon>Acropora</taxon>
    </lineage>
</organism>
<evidence type="ECO:0000313" key="1">
    <source>
        <dbReference type="EMBL" id="KAK2556133.1"/>
    </source>
</evidence>
<proteinExistence type="predicted"/>
<name>A0AAD9Q7E6_ACRCE</name>
<reference evidence="1" key="2">
    <citation type="journal article" date="2023" name="Science">
        <title>Genomic signatures of disease resistance in endangered staghorn corals.</title>
        <authorList>
            <person name="Vollmer S.V."/>
            <person name="Selwyn J.D."/>
            <person name="Despard B.A."/>
            <person name="Roesel C.L."/>
        </authorList>
    </citation>
    <scope>NUCLEOTIDE SEQUENCE</scope>
    <source>
        <strain evidence="1">K2</strain>
    </source>
</reference>
<dbReference type="AlphaFoldDB" id="A0AAD9Q7E6"/>
<accession>A0AAD9Q7E6</accession>
<gene>
    <name evidence="1" type="ORF">P5673_021703</name>
</gene>
<reference evidence="1" key="1">
    <citation type="journal article" date="2023" name="G3 (Bethesda)">
        <title>Whole genome assembly and annotation of the endangered Caribbean coral Acropora cervicornis.</title>
        <authorList>
            <person name="Selwyn J.D."/>
            <person name="Vollmer S.V."/>
        </authorList>
    </citation>
    <scope>NUCLEOTIDE SEQUENCE</scope>
    <source>
        <strain evidence="1">K2</strain>
    </source>
</reference>
<sequence length="89" mass="9823">MHGKLSITIVSLTSRHGLKVTGFGASYASSKNWRNCNVFATPSTVFIAQELSKDNSVTSAIHSVLHLDIRPKTNFIIQPDNSRRRKGDP</sequence>
<protein>
    <submittedName>
        <fullName evidence="1">Uncharacterized protein</fullName>
    </submittedName>
</protein>